<dbReference type="EMBL" id="SDMK01000003">
    <property type="protein sequence ID" value="RXS94392.1"/>
    <property type="molecule type" value="Genomic_DNA"/>
</dbReference>
<keyword evidence="3" id="KW-1185">Reference proteome</keyword>
<evidence type="ECO:0000256" key="1">
    <source>
        <dbReference type="SAM" id="SignalP"/>
    </source>
</evidence>
<proteinExistence type="predicted"/>
<name>A0A4V1NV36_9BACT</name>
<reference evidence="2 3" key="1">
    <citation type="journal article" date="2016" name="Int. J. Syst. Evol. Microbiol.">
        <title>Acidipila dinghuensis sp. nov., an acidobacterium isolated from forest soil.</title>
        <authorList>
            <person name="Jiang Y.W."/>
            <person name="Wang J."/>
            <person name="Chen M.H."/>
            <person name="Lv Y.Y."/>
            <person name="Qiu L.H."/>
        </authorList>
    </citation>
    <scope>NUCLEOTIDE SEQUENCE [LARGE SCALE GENOMIC DNA]</scope>
    <source>
        <strain evidence="2 3">DHOF10</strain>
    </source>
</reference>
<dbReference type="OrthoDB" id="122268at2"/>
<gene>
    <name evidence="2" type="ORF">ESZ00_15045</name>
</gene>
<dbReference type="RefSeq" id="WP_129209130.1">
    <property type="nucleotide sequence ID" value="NZ_BMGU01000005.1"/>
</dbReference>
<comment type="caution">
    <text evidence="2">The sequence shown here is derived from an EMBL/GenBank/DDBJ whole genome shotgun (WGS) entry which is preliminary data.</text>
</comment>
<keyword evidence="1" id="KW-0732">Signal</keyword>
<feature type="chain" id="PRO_5020603452" evidence="1">
    <location>
        <begin position="26"/>
        <end position="176"/>
    </location>
</feature>
<sequence>MRKWGWSGVLVLGMLCWGACATAHAQDAQSTVKADAHDYALDFLVKEINAEGKVANSRNYHVVLSGDHRNSTVRSGTKVPIQTGTNGIQYLDLGVSIDCSNTQETPTGVSIRIGVEVSSLAEASGSSATPGTPVVRQNKWETNAVLPLGKPMQLFSSDNLENKGKMEFEVTATRIP</sequence>
<organism evidence="2 3">
    <name type="scientific">Silvibacterium dinghuense</name>
    <dbReference type="NCBI Taxonomy" id="1560006"/>
    <lineage>
        <taxon>Bacteria</taxon>
        <taxon>Pseudomonadati</taxon>
        <taxon>Acidobacteriota</taxon>
        <taxon>Terriglobia</taxon>
        <taxon>Terriglobales</taxon>
        <taxon>Acidobacteriaceae</taxon>
        <taxon>Silvibacterium</taxon>
    </lineage>
</organism>
<feature type="signal peptide" evidence="1">
    <location>
        <begin position="1"/>
        <end position="25"/>
    </location>
</feature>
<evidence type="ECO:0000313" key="2">
    <source>
        <dbReference type="EMBL" id="RXS94392.1"/>
    </source>
</evidence>
<accession>A0A4V1NV36</accession>
<protein>
    <submittedName>
        <fullName evidence="2">Uncharacterized protein</fullName>
    </submittedName>
</protein>
<dbReference type="Proteomes" id="UP000290253">
    <property type="component" value="Unassembled WGS sequence"/>
</dbReference>
<evidence type="ECO:0000313" key="3">
    <source>
        <dbReference type="Proteomes" id="UP000290253"/>
    </source>
</evidence>
<dbReference type="AlphaFoldDB" id="A0A4V1NV36"/>